<evidence type="ECO:0000313" key="1">
    <source>
        <dbReference type="Proteomes" id="UP000887565"/>
    </source>
</evidence>
<name>A0A915KVH5_ROMCU</name>
<dbReference type="WBParaSite" id="nRc.2.0.1.t42473-RA">
    <property type="protein sequence ID" value="nRc.2.0.1.t42473-RA"/>
    <property type="gene ID" value="nRc.2.0.1.g42473"/>
</dbReference>
<reference evidence="2" key="1">
    <citation type="submission" date="2022-11" db="UniProtKB">
        <authorList>
            <consortium name="WormBaseParasite"/>
        </authorList>
    </citation>
    <scope>IDENTIFICATION</scope>
</reference>
<protein>
    <submittedName>
        <fullName evidence="2">Uncharacterized protein</fullName>
    </submittedName>
</protein>
<keyword evidence="1" id="KW-1185">Reference proteome</keyword>
<organism evidence="1 2">
    <name type="scientific">Romanomermis culicivorax</name>
    <name type="common">Nematode worm</name>
    <dbReference type="NCBI Taxonomy" id="13658"/>
    <lineage>
        <taxon>Eukaryota</taxon>
        <taxon>Metazoa</taxon>
        <taxon>Ecdysozoa</taxon>
        <taxon>Nematoda</taxon>
        <taxon>Enoplea</taxon>
        <taxon>Dorylaimia</taxon>
        <taxon>Mermithida</taxon>
        <taxon>Mermithoidea</taxon>
        <taxon>Mermithidae</taxon>
        <taxon>Romanomermis</taxon>
    </lineage>
</organism>
<proteinExistence type="predicted"/>
<dbReference type="AlphaFoldDB" id="A0A915KVH5"/>
<dbReference type="Proteomes" id="UP000887565">
    <property type="component" value="Unplaced"/>
</dbReference>
<sequence length="138" mass="16242">MLRRIENFILKEHGRSWNRDTTKRLKIIPWPRKRWQTDLHTFHKANHVAMAFQICKLDTNLEMPTNSFHIDISIITKRCGYTLYYFIEKIETNLLGISRFKKYSNDSPVCANLNSSKTVGDKDDVTFKATVEREGYLG</sequence>
<accession>A0A915KVH5</accession>
<evidence type="ECO:0000313" key="2">
    <source>
        <dbReference type="WBParaSite" id="nRc.2.0.1.t42473-RA"/>
    </source>
</evidence>